<reference evidence="13 14" key="1">
    <citation type="submission" date="2018-10" db="EMBL/GenBank/DDBJ databases">
        <title>Genomic Encyclopedia of Archaeal and Bacterial Type Strains, Phase II (KMG-II): from individual species to whole genera.</title>
        <authorList>
            <person name="Goeker M."/>
        </authorList>
    </citation>
    <scope>NUCLEOTIDE SEQUENCE [LARGE SCALE GENOMIC DNA]</scope>
    <source>
        <strain evidence="13 14">DSM 25217</strain>
    </source>
</reference>
<evidence type="ECO:0000313" key="13">
    <source>
        <dbReference type="EMBL" id="RMB01538.1"/>
    </source>
</evidence>
<keyword evidence="2 8" id="KW-0813">Transport</keyword>
<evidence type="ECO:0000256" key="8">
    <source>
        <dbReference type="PROSITE-ProRule" id="PRU01360"/>
    </source>
</evidence>
<evidence type="ECO:0000259" key="12">
    <source>
        <dbReference type="Pfam" id="PF07715"/>
    </source>
</evidence>
<keyword evidence="14" id="KW-1185">Reference proteome</keyword>
<comment type="caution">
    <text evidence="13">The sequence shown here is derived from an EMBL/GenBank/DDBJ whole genome shotgun (WGS) entry which is preliminary data.</text>
</comment>
<sequence length="1049" mass="112938">MIHKKRGLRRALLGTASLGLCLSATSAYAQDGTEDIQGEEVEEVTITGTRIKRSSLSAPVPVTALGAEDIKLSGSTDVASIVQEVPALLSSVTASQGVDDQAIEGSGANAPNPGVAVLNLRALGTNRTLTLVDGRRHVGGRADDTAVDVGTIPAALIERVEVLTGGASAIYGADAVSGVVNFIMRDDFEGIEANAQITGGDGLDGMQYYGALTMGSNFADDRGNVAFSVEYRNQRILRCGETPFCRDFGIEDDQSNPALRFQAGETIPDGFQVGDLKPADLVPAGTPSRIFLPHSTFAISSPFGRIGIDFDGDGGVDGAAPSAFFIDTDGNGVNDVGQTFLGRNGFGDFVVDGGQLRLFDTGLIASRGNQFGGDGIASSGFNFQTIIPQQETINANTFITYKVADTVDFFVDAKYVYSEIQQFDQVNGFNDLLTVTLENPFIPTELRTALDSAIATDPGLADTTTLFVTRDNIDLGPNLSTNDRETFRIVGGLEGAFDNGILFELSYNYGRTSESFSNTIRIEDRFFAALDVVVDPATGEAVCRSELDPSAPPPPTSPFPFIEPGFRTFSPGDGQCQPLNIFGIGAPSQEAIDFVMTTVNQRQVIEQNVVFGYLSGDSSSLGFQLPAGPISFVAGGEYREEDSSFEPDGLEENGLVFDGNPIAGLTGGYDVWEAFAEISAPLLVGKPFAEELTLNAAVRYSDYSTVGTTWTWQVGGTWTPIQDIRLRGGYSVAVRAPNISELFQTPTAAFFRPIDPCEAIEIPNAPDPSVRAANCAADGIPADFTDPLTGRFAGTQSGNLGLNEEEATTWTIGAVIQPRFAPGLSITIDYFNIEIEDAIEFVGSQDIVNNCYDDPNGINNAFCDLIGRNRDSSSTTFLGLNFLQQSSVNIGGVEVAGIDFDINYTLGLKDLGSLDFRIFGTWYDKLNETPNQLDPTFINPELEEIRRPEWSGNAQVRWRYERLTVGYDLRYIGDQLKDDVEFELLDGFVNPWAGDIFIHDISFNYDMNETVSFYGGINNIADRDPVSTSSTYPTNPLGRTLFLGINTRF</sequence>
<protein>
    <submittedName>
        <fullName evidence="13">TonB-dependent receptor-like protein</fullName>
    </submittedName>
</protein>
<dbReference type="InterPro" id="IPR036942">
    <property type="entry name" value="Beta-barrel_TonB_sf"/>
</dbReference>
<dbReference type="PANTHER" id="PTHR47234:SF2">
    <property type="entry name" value="TONB-DEPENDENT RECEPTOR"/>
    <property type="match status" value="1"/>
</dbReference>
<keyword evidence="5 9" id="KW-0798">TonB box</keyword>
<evidence type="ECO:0000256" key="1">
    <source>
        <dbReference type="ARBA" id="ARBA00004571"/>
    </source>
</evidence>
<evidence type="ECO:0000256" key="9">
    <source>
        <dbReference type="RuleBase" id="RU003357"/>
    </source>
</evidence>
<evidence type="ECO:0000256" key="5">
    <source>
        <dbReference type="ARBA" id="ARBA00023077"/>
    </source>
</evidence>
<proteinExistence type="inferred from homology"/>
<dbReference type="Proteomes" id="UP000271227">
    <property type="component" value="Unassembled WGS sequence"/>
</dbReference>
<name>A0A3M0BVX1_9PROT</name>
<evidence type="ECO:0000256" key="3">
    <source>
        <dbReference type="ARBA" id="ARBA00022452"/>
    </source>
</evidence>
<accession>A0A3M0BVX1</accession>
<dbReference type="InParanoid" id="A0A3M0BVX1"/>
<keyword evidence="3 8" id="KW-1134">Transmembrane beta strand</keyword>
<evidence type="ECO:0000259" key="11">
    <source>
        <dbReference type="Pfam" id="PF00593"/>
    </source>
</evidence>
<evidence type="ECO:0000256" key="2">
    <source>
        <dbReference type="ARBA" id="ARBA00022448"/>
    </source>
</evidence>
<evidence type="ECO:0000256" key="7">
    <source>
        <dbReference type="ARBA" id="ARBA00023237"/>
    </source>
</evidence>
<dbReference type="Pfam" id="PF00593">
    <property type="entry name" value="TonB_dep_Rec_b-barrel"/>
    <property type="match status" value="1"/>
</dbReference>
<dbReference type="AlphaFoldDB" id="A0A3M0BVX1"/>
<evidence type="ECO:0000256" key="10">
    <source>
        <dbReference type="SAM" id="SignalP"/>
    </source>
</evidence>
<dbReference type="PANTHER" id="PTHR47234">
    <property type="match status" value="1"/>
</dbReference>
<keyword evidence="6 8" id="KW-0472">Membrane</keyword>
<feature type="domain" description="TonB-dependent receptor-like beta-barrel" evidence="11">
    <location>
        <begin position="486"/>
        <end position="1020"/>
    </location>
</feature>
<organism evidence="13 14">
    <name type="scientific">Eilatimonas milleporae</name>
    <dbReference type="NCBI Taxonomy" id="911205"/>
    <lineage>
        <taxon>Bacteria</taxon>
        <taxon>Pseudomonadati</taxon>
        <taxon>Pseudomonadota</taxon>
        <taxon>Alphaproteobacteria</taxon>
        <taxon>Kordiimonadales</taxon>
        <taxon>Kordiimonadaceae</taxon>
        <taxon>Eilatimonas</taxon>
    </lineage>
</organism>
<dbReference type="Pfam" id="PF07715">
    <property type="entry name" value="Plug"/>
    <property type="match status" value="1"/>
</dbReference>
<dbReference type="GO" id="GO:0009279">
    <property type="term" value="C:cell outer membrane"/>
    <property type="evidence" value="ECO:0007669"/>
    <property type="project" value="UniProtKB-SubCell"/>
</dbReference>
<dbReference type="Gene3D" id="2.170.130.10">
    <property type="entry name" value="TonB-dependent receptor, plug domain"/>
    <property type="match status" value="1"/>
</dbReference>
<evidence type="ECO:0000256" key="6">
    <source>
        <dbReference type="ARBA" id="ARBA00023136"/>
    </source>
</evidence>
<keyword evidence="4 8" id="KW-0812">Transmembrane</keyword>
<feature type="domain" description="TonB-dependent receptor plug" evidence="12">
    <location>
        <begin position="57"/>
        <end position="179"/>
    </location>
</feature>
<dbReference type="EMBL" id="REFR01000016">
    <property type="protein sequence ID" value="RMB01538.1"/>
    <property type="molecule type" value="Genomic_DNA"/>
</dbReference>
<gene>
    <name evidence="13" type="ORF">BXY39_3725</name>
</gene>
<dbReference type="InterPro" id="IPR000531">
    <property type="entry name" value="Beta-barrel_TonB"/>
</dbReference>
<keyword evidence="13" id="KW-0675">Receptor</keyword>
<feature type="chain" id="PRO_5017989947" evidence="10">
    <location>
        <begin position="30"/>
        <end position="1049"/>
    </location>
</feature>
<dbReference type="SUPFAM" id="SSF56935">
    <property type="entry name" value="Porins"/>
    <property type="match status" value="1"/>
</dbReference>
<dbReference type="InterPro" id="IPR012910">
    <property type="entry name" value="Plug_dom"/>
</dbReference>
<feature type="signal peptide" evidence="10">
    <location>
        <begin position="1"/>
        <end position="29"/>
    </location>
</feature>
<dbReference type="Gene3D" id="2.40.170.20">
    <property type="entry name" value="TonB-dependent receptor, beta-barrel domain"/>
    <property type="match status" value="1"/>
</dbReference>
<evidence type="ECO:0000256" key="4">
    <source>
        <dbReference type="ARBA" id="ARBA00022692"/>
    </source>
</evidence>
<dbReference type="InterPro" id="IPR039426">
    <property type="entry name" value="TonB-dep_rcpt-like"/>
</dbReference>
<comment type="subcellular location">
    <subcellularLocation>
        <location evidence="1 8">Cell outer membrane</location>
        <topology evidence="1 8">Multi-pass membrane protein</topology>
    </subcellularLocation>
</comment>
<dbReference type="InterPro" id="IPR037066">
    <property type="entry name" value="Plug_dom_sf"/>
</dbReference>
<dbReference type="PROSITE" id="PS52016">
    <property type="entry name" value="TONB_DEPENDENT_REC_3"/>
    <property type="match status" value="1"/>
</dbReference>
<keyword evidence="10" id="KW-0732">Signal</keyword>
<comment type="similarity">
    <text evidence="8 9">Belongs to the TonB-dependent receptor family.</text>
</comment>
<evidence type="ECO:0000313" key="14">
    <source>
        <dbReference type="Proteomes" id="UP000271227"/>
    </source>
</evidence>
<keyword evidence="7 8" id="KW-0998">Cell outer membrane</keyword>